<proteinExistence type="predicted"/>
<keyword evidence="1" id="KW-0732">Signal</keyword>
<dbReference type="Proteomes" id="UP000030750">
    <property type="component" value="Unassembled WGS sequence"/>
</dbReference>
<feature type="chain" id="PRO_5004672406" description="SAG family member" evidence="1">
    <location>
        <begin position="25"/>
        <end position="214"/>
    </location>
</feature>
<reference evidence="2" key="1">
    <citation type="submission" date="2013-10" db="EMBL/GenBank/DDBJ databases">
        <title>Genomic analysis of the causative agents of coccidiosis in chickens.</title>
        <authorList>
            <person name="Reid A.J."/>
            <person name="Blake D."/>
            <person name="Billington K."/>
            <person name="Browne H."/>
            <person name="Dunn M."/>
            <person name="Hung S."/>
            <person name="Kawahara F."/>
            <person name="Miranda-Saavedra D."/>
            <person name="Mourier T."/>
            <person name="Nagra H."/>
            <person name="Otto T.D."/>
            <person name="Rawlings N."/>
            <person name="Sanchez A."/>
            <person name="Sanders M."/>
            <person name="Subramaniam C."/>
            <person name="Tay Y."/>
            <person name="Dear P."/>
            <person name="Doerig C."/>
            <person name="Gruber A."/>
            <person name="Parkinson J."/>
            <person name="Shirley M."/>
            <person name="Wan K.L."/>
            <person name="Berriman M."/>
            <person name="Tomley F."/>
            <person name="Pain A."/>
        </authorList>
    </citation>
    <scope>NUCLEOTIDE SEQUENCE [LARGE SCALE GENOMIC DNA]</scope>
    <source>
        <strain evidence="2">Houghton</strain>
    </source>
</reference>
<gene>
    <name evidence="2" type="ORF">EBH_0047790</name>
</gene>
<name>U6LD09_9EIME</name>
<evidence type="ECO:0008006" key="4">
    <source>
        <dbReference type="Google" id="ProtNLM"/>
    </source>
</evidence>
<evidence type="ECO:0000313" key="2">
    <source>
        <dbReference type="EMBL" id="CDJ45650.1"/>
    </source>
</evidence>
<reference evidence="2" key="2">
    <citation type="submission" date="2013-10" db="EMBL/GenBank/DDBJ databases">
        <authorList>
            <person name="Aslett M."/>
        </authorList>
    </citation>
    <scope>NUCLEOTIDE SEQUENCE [LARGE SCALE GENOMIC DNA]</scope>
    <source>
        <strain evidence="2">Houghton</strain>
    </source>
</reference>
<keyword evidence="3" id="KW-1185">Reference proteome</keyword>
<sequence>MVPLYGTAAAVCLVALYGLRSVAAQQQAGQQTTYKLKVQEVTEVIAALLSYPRLLYLFACVVFGEDAYLAVNLARNGKLPVRIKEVSEDKDLVAELEETVEPGGDEARGAEIDSESCKTLINSATFKEMFRQAFDYPTDTDATPNYRQMLQKALDEGLTLFSEDYFTGLIARTTQLEDMTDEDLKAPTNDGAAAAAVPTILLAGLGAMLTAISA</sequence>
<accession>U6LD09</accession>
<dbReference type="AlphaFoldDB" id="U6LD09"/>
<dbReference type="VEuPathDB" id="ToxoDB:EBH_0047790"/>
<dbReference type="EMBL" id="HG710173">
    <property type="protein sequence ID" value="CDJ45650.1"/>
    <property type="molecule type" value="Genomic_DNA"/>
</dbReference>
<protein>
    <recommendedName>
        <fullName evidence="4">SAG family member</fullName>
    </recommendedName>
</protein>
<evidence type="ECO:0000313" key="3">
    <source>
        <dbReference type="Proteomes" id="UP000030750"/>
    </source>
</evidence>
<dbReference type="OrthoDB" id="350808at2759"/>
<evidence type="ECO:0000256" key="1">
    <source>
        <dbReference type="SAM" id="SignalP"/>
    </source>
</evidence>
<feature type="signal peptide" evidence="1">
    <location>
        <begin position="1"/>
        <end position="24"/>
    </location>
</feature>
<organism evidence="2 3">
    <name type="scientific">Eimeria brunetti</name>
    <dbReference type="NCBI Taxonomy" id="51314"/>
    <lineage>
        <taxon>Eukaryota</taxon>
        <taxon>Sar</taxon>
        <taxon>Alveolata</taxon>
        <taxon>Apicomplexa</taxon>
        <taxon>Conoidasida</taxon>
        <taxon>Coccidia</taxon>
        <taxon>Eucoccidiorida</taxon>
        <taxon>Eimeriorina</taxon>
        <taxon>Eimeriidae</taxon>
        <taxon>Eimeria</taxon>
    </lineage>
</organism>